<keyword evidence="2" id="KW-1185">Reference proteome</keyword>
<name>A0A9N7UJU6_PLEPL</name>
<dbReference type="Proteomes" id="UP001153269">
    <property type="component" value="Unassembled WGS sequence"/>
</dbReference>
<evidence type="ECO:0000313" key="1">
    <source>
        <dbReference type="EMBL" id="CAB1431797.1"/>
    </source>
</evidence>
<comment type="caution">
    <text evidence="1">The sequence shown here is derived from an EMBL/GenBank/DDBJ whole genome shotgun (WGS) entry which is preliminary data.</text>
</comment>
<reference evidence="1" key="1">
    <citation type="submission" date="2020-03" db="EMBL/GenBank/DDBJ databases">
        <authorList>
            <person name="Weist P."/>
        </authorList>
    </citation>
    <scope>NUCLEOTIDE SEQUENCE</scope>
</reference>
<dbReference type="EMBL" id="CADEAL010001373">
    <property type="protein sequence ID" value="CAB1431797.1"/>
    <property type="molecule type" value="Genomic_DNA"/>
</dbReference>
<sequence>MAGYRKLQEATTSLLGGRLKKFGQEQAFLPNYPHGTLSRTSDWLHLWFGSSVLTTTGPSGEQQCRPLAESPLPLGTLTTHVVCVEGPHDDLATQRTNRFLPSG</sequence>
<accession>A0A9N7UJU6</accession>
<organism evidence="1 2">
    <name type="scientific">Pleuronectes platessa</name>
    <name type="common">European plaice</name>
    <dbReference type="NCBI Taxonomy" id="8262"/>
    <lineage>
        <taxon>Eukaryota</taxon>
        <taxon>Metazoa</taxon>
        <taxon>Chordata</taxon>
        <taxon>Craniata</taxon>
        <taxon>Vertebrata</taxon>
        <taxon>Euteleostomi</taxon>
        <taxon>Actinopterygii</taxon>
        <taxon>Neopterygii</taxon>
        <taxon>Teleostei</taxon>
        <taxon>Neoteleostei</taxon>
        <taxon>Acanthomorphata</taxon>
        <taxon>Carangaria</taxon>
        <taxon>Pleuronectiformes</taxon>
        <taxon>Pleuronectoidei</taxon>
        <taxon>Pleuronectidae</taxon>
        <taxon>Pleuronectes</taxon>
    </lineage>
</organism>
<gene>
    <name evidence="1" type="ORF">PLEPLA_LOCUS19854</name>
</gene>
<protein>
    <submittedName>
        <fullName evidence="1">Uncharacterized protein</fullName>
    </submittedName>
</protein>
<evidence type="ECO:0000313" key="2">
    <source>
        <dbReference type="Proteomes" id="UP001153269"/>
    </source>
</evidence>
<dbReference type="AlphaFoldDB" id="A0A9N7UJU6"/>
<proteinExistence type="predicted"/>